<evidence type="ECO:0000256" key="1">
    <source>
        <dbReference type="ARBA" id="ARBA00000085"/>
    </source>
</evidence>
<evidence type="ECO:0000256" key="11">
    <source>
        <dbReference type="ARBA" id="ARBA00022989"/>
    </source>
</evidence>
<dbReference type="SUPFAM" id="SSF158472">
    <property type="entry name" value="HAMP domain-like"/>
    <property type="match status" value="1"/>
</dbReference>
<keyword evidence="13 14" id="KW-0472">Membrane</keyword>
<feature type="transmembrane region" description="Helical" evidence="14">
    <location>
        <begin position="21"/>
        <end position="45"/>
    </location>
</feature>
<feature type="domain" description="Histidine kinase" evidence="15">
    <location>
        <begin position="381"/>
        <end position="597"/>
    </location>
</feature>
<evidence type="ECO:0000313" key="18">
    <source>
        <dbReference type="EMBL" id="PTQ53376.1"/>
    </source>
</evidence>
<dbReference type="InterPro" id="IPR005467">
    <property type="entry name" value="His_kinase_dom"/>
</dbReference>
<dbReference type="Gene3D" id="3.30.565.10">
    <property type="entry name" value="Histidine kinase-like ATPase, C-terminal domain"/>
    <property type="match status" value="1"/>
</dbReference>
<keyword evidence="6" id="KW-0808">Transferase</keyword>
<dbReference type="InterPro" id="IPR050351">
    <property type="entry name" value="BphY/WalK/GraS-like"/>
</dbReference>
<dbReference type="Gene3D" id="1.10.8.500">
    <property type="entry name" value="HAMP domain in histidine kinase"/>
    <property type="match status" value="1"/>
</dbReference>
<name>A0A2T5GB16_9BACL</name>
<feature type="domain" description="PAS" evidence="16">
    <location>
        <begin position="270"/>
        <end position="311"/>
    </location>
</feature>
<dbReference type="Pfam" id="PF00672">
    <property type="entry name" value="HAMP"/>
    <property type="match status" value="1"/>
</dbReference>
<dbReference type="GO" id="GO:0030295">
    <property type="term" value="F:protein kinase activator activity"/>
    <property type="evidence" value="ECO:0007669"/>
    <property type="project" value="TreeGrafter"/>
</dbReference>
<dbReference type="AlphaFoldDB" id="A0A2T5GB16"/>
<dbReference type="PROSITE" id="PS50885">
    <property type="entry name" value="HAMP"/>
    <property type="match status" value="1"/>
</dbReference>
<dbReference type="PROSITE" id="PS50112">
    <property type="entry name" value="PAS"/>
    <property type="match status" value="1"/>
</dbReference>
<dbReference type="SMART" id="SM00091">
    <property type="entry name" value="PAS"/>
    <property type="match status" value="1"/>
</dbReference>
<comment type="caution">
    <text evidence="18">The sequence shown here is derived from an EMBL/GenBank/DDBJ whole genome shotgun (WGS) entry which is preliminary data.</text>
</comment>
<evidence type="ECO:0000256" key="14">
    <source>
        <dbReference type="SAM" id="Phobius"/>
    </source>
</evidence>
<dbReference type="GO" id="GO:0005524">
    <property type="term" value="F:ATP binding"/>
    <property type="evidence" value="ECO:0007669"/>
    <property type="project" value="UniProtKB-KW"/>
</dbReference>
<keyword evidence="12" id="KW-0902">Two-component regulatory system</keyword>
<dbReference type="EMBL" id="PEBW01000001">
    <property type="protein sequence ID" value="PTQ53376.1"/>
    <property type="molecule type" value="Genomic_DNA"/>
</dbReference>
<dbReference type="Pfam" id="PF00512">
    <property type="entry name" value="HisKA"/>
    <property type="match status" value="1"/>
</dbReference>
<dbReference type="CDD" id="cd00075">
    <property type="entry name" value="HATPase"/>
    <property type="match status" value="1"/>
</dbReference>
<dbReference type="PRINTS" id="PR00344">
    <property type="entry name" value="BCTRLSENSOR"/>
</dbReference>
<dbReference type="SUPFAM" id="SSF55785">
    <property type="entry name" value="PYP-like sensor domain (PAS domain)"/>
    <property type="match status" value="1"/>
</dbReference>
<keyword evidence="4" id="KW-1003">Cell membrane</keyword>
<dbReference type="InterPro" id="IPR003660">
    <property type="entry name" value="HAMP_dom"/>
</dbReference>
<dbReference type="SMART" id="SM00388">
    <property type="entry name" value="HisKA"/>
    <property type="match status" value="1"/>
</dbReference>
<dbReference type="GO" id="GO:0007234">
    <property type="term" value="P:osmosensory signaling via phosphorelay pathway"/>
    <property type="evidence" value="ECO:0007669"/>
    <property type="project" value="TreeGrafter"/>
</dbReference>
<dbReference type="InterPro" id="IPR003594">
    <property type="entry name" value="HATPase_dom"/>
</dbReference>
<dbReference type="SUPFAM" id="SSF47384">
    <property type="entry name" value="Homodimeric domain of signal transducing histidine kinase"/>
    <property type="match status" value="1"/>
</dbReference>
<dbReference type="Pfam" id="PF02518">
    <property type="entry name" value="HATPase_c"/>
    <property type="match status" value="1"/>
</dbReference>
<evidence type="ECO:0000256" key="4">
    <source>
        <dbReference type="ARBA" id="ARBA00022475"/>
    </source>
</evidence>
<evidence type="ECO:0000256" key="7">
    <source>
        <dbReference type="ARBA" id="ARBA00022692"/>
    </source>
</evidence>
<keyword evidence="9" id="KW-0418">Kinase</keyword>
<dbReference type="CDD" id="cd06225">
    <property type="entry name" value="HAMP"/>
    <property type="match status" value="1"/>
</dbReference>
<dbReference type="SUPFAM" id="SSF55874">
    <property type="entry name" value="ATPase domain of HSP90 chaperone/DNA topoisomerase II/histidine kinase"/>
    <property type="match status" value="1"/>
</dbReference>
<dbReference type="FunFam" id="1.10.287.130:FF:000001">
    <property type="entry name" value="Two-component sensor histidine kinase"/>
    <property type="match status" value="1"/>
</dbReference>
<dbReference type="FunFam" id="3.30.565.10:FF:000006">
    <property type="entry name" value="Sensor histidine kinase WalK"/>
    <property type="match status" value="1"/>
</dbReference>
<dbReference type="CDD" id="cd18774">
    <property type="entry name" value="PDC2_HK_sensor"/>
    <property type="match status" value="1"/>
</dbReference>
<feature type="domain" description="HAMP" evidence="17">
    <location>
        <begin position="213"/>
        <end position="265"/>
    </location>
</feature>
<evidence type="ECO:0000313" key="19">
    <source>
        <dbReference type="Proteomes" id="UP000244016"/>
    </source>
</evidence>
<dbReference type="Pfam" id="PF23846">
    <property type="entry name" value="Cache_WalK"/>
    <property type="match status" value="1"/>
</dbReference>
<dbReference type="CDD" id="cd00082">
    <property type="entry name" value="HisKA"/>
    <property type="match status" value="1"/>
</dbReference>
<protein>
    <recommendedName>
        <fullName evidence="3">histidine kinase</fullName>
        <ecNumber evidence="3">2.7.13.3</ecNumber>
    </recommendedName>
</protein>
<dbReference type="GO" id="GO:0005886">
    <property type="term" value="C:plasma membrane"/>
    <property type="evidence" value="ECO:0007669"/>
    <property type="project" value="UniProtKB-SubCell"/>
</dbReference>
<dbReference type="PANTHER" id="PTHR42878:SF7">
    <property type="entry name" value="SENSOR HISTIDINE KINASE GLRK"/>
    <property type="match status" value="1"/>
</dbReference>
<keyword evidence="10" id="KW-0067">ATP-binding</keyword>
<evidence type="ECO:0000256" key="8">
    <source>
        <dbReference type="ARBA" id="ARBA00022741"/>
    </source>
</evidence>
<keyword evidence="7 14" id="KW-0812">Transmembrane</keyword>
<dbReference type="CDD" id="cd00130">
    <property type="entry name" value="PAS"/>
    <property type="match status" value="1"/>
</dbReference>
<dbReference type="SMART" id="SM00387">
    <property type="entry name" value="HATPase_c"/>
    <property type="match status" value="1"/>
</dbReference>
<dbReference type="InterPro" id="IPR057640">
    <property type="entry name" value="Cache_WalK"/>
</dbReference>
<dbReference type="Gene3D" id="1.10.287.130">
    <property type="match status" value="1"/>
</dbReference>
<dbReference type="EC" id="2.7.13.3" evidence="3"/>
<dbReference type="SMART" id="SM00304">
    <property type="entry name" value="HAMP"/>
    <property type="match status" value="1"/>
</dbReference>
<accession>A0A2T5GB16</accession>
<comment type="subcellular location">
    <subcellularLocation>
        <location evidence="2">Cell membrane</location>
        <topology evidence="2">Multi-pass membrane protein</topology>
    </subcellularLocation>
</comment>
<dbReference type="InterPro" id="IPR036097">
    <property type="entry name" value="HisK_dim/P_sf"/>
</dbReference>
<evidence type="ECO:0000256" key="3">
    <source>
        <dbReference type="ARBA" id="ARBA00012438"/>
    </source>
</evidence>
<dbReference type="Proteomes" id="UP000244016">
    <property type="component" value="Unassembled WGS sequence"/>
</dbReference>
<dbReference type="InterPro" id="IPR003661">
    <property type="entry name" value="HisK_dim/P_dom"/>
</dbReference>
<evidence type="ECO:0000256" key="12">
    <source>
        <dbReference type="ARBA" id="ARBA00023012"/>
    </source>
</evidence>
<evidence type="ECO:0000259" key="16">
    <source>
        <dbReference type="PROSITE" id="PS50112"/>
    </source>
</evidence>
<evidence type="ECO:0000256" key="10">
    <source>
        <dbReference type="ARBA" id="ARBA00022840"/>
    </source>
</evidence>
<dbReference type="InterPro" id="IPR004358">
    <property type="entry name" value="Sig_transdc_His_kin-like_C"/>
</dbReference>
<proteinExistence type="predicted"/>
<dbReference type="Gene3D" id="3.30.450.20">
    <property type="entry name" value="PAS domain"/>
    <property type="match status" value="2"/>
</dbReference>
<dbReference type="InterPro" id="IPR036890">
    <property type="entry name" value="HATPase_C_sf"/>
</dbReference>
<dbReference type="PROSITE" id="PS50109">
    <property type="entry name" value="HIS_KIN"/>
    <property type="match status" value="1"/>
</dbReference>
<evidence type="ECO:0000256" key="2">
    <source>
        <dbReference type="ARBA" id="ARBA00004651"/>
    </source>
</evidence>
<dbReference type="PANTHER" id="PTHR42878">
    <property type="entry name" value="TWO-COMPONENT HISTIDINE KINASE"/>
    <property type="match status" value="1"/>
</dbReference>
<comment type="catalytic activity">
    <reaction evidence="1">
        <text>ATP + protein L-histidine = ADP + protein N-phospho-L-histidine.</text>
        <dbReference type="EC" id="2.7.13.3"/>
    </reaction>
</comment>
<keyword evidence="11 14" id="KW-1133">Transmembrane helix</keyword>
<reference evidence="18 19" key="1">
    <citation type="submission" date="2017-08" db="EMBL/GenBank/DDBJ databases">
        <title>Burning lignite coal seam in the remote Altai Mountains harbors a hydrogen-driven thermophilic microbial community.</title>
        <authorList>
            <person name="Kadnikov V.V."/>
            <person name="Mardanov A.V."/>
            <person name="Ivasenko D."/>
            <person name="Beletsky A.V."/>
            <person name="Karnachuk O.V."/>
            <person name="Ravin N.V."/>
        </authorList>
    </citation>
    <scope>NUCLEOTIDE SEQUENCE [LARGE SCALE GENOMIC DNA]</scope>
    <source>
        <strain evidence="18">AL31</strain>
    </source>
</reference>
<evidence type="ECO:0000256" key="13">
    <source>
        <dbReference type="ARBA" id="ARBA00023136"/>
    </source>
</evidence>
<sequence length="601" mass="66161">MKTTTVREWFYRAFHARGTPLWLKFTLIFSLLLLFTLELVGALFATNLKAFYVGRLDDAVRVEGEFLAFYLAPYLSSEFPAREDVLLEDIETIVRNFTPLTSGRVYVVDNRGFVVASVPSDPRVVGHKLRHEGVERALEGVATVGPFVRGEEGEVFRVAAFPIRDQGSVVGAVVMDVPAAETFRLIADLRRLFFTSGAIALGVSALVVLFFARGISAPIVALTAEAEALSRGEFPSRRPSEEADELGRLDRAFVRMAEALRDALHTAEAERHRLAAVVAHVAEGILAADDRGRVYAANAVALELLGVSQVEGRTLSELFALPSDEDLGNLFSEAGAFLLERGSRNLRIKTNPLPDGGVVVAVTDVTEEMRREARQKEFVAHVSHELRTPLTAIRAYLEAAEEEELPPNARHFLAVALREAGRMERLIADLLTLSRIDAGEMTLHLVPTDVHAWIAEVVERFAMRFRQKDVEFTFRLPEHRLCASLDVERMNRVLDNLLDNALQFTPPKGKVSLEVGEEGGRLRIAVRDTGVGIPAADLPYVFERFYRVDRSRSRNPGGTGLGLAISREIVRLHGGDISIASQEGVGTTATLYLPGGGDCAR</sequence>
<keyword evidence="8" id="KW-0547">Nucleotide-binding</keyword>
<dbReference type="InterPro" id="IPR035965">
    <property type="entry name" value="PAS-like_dom_sf"/>
</dbReference>
<evidence type="ECO:0000259" key="17">
    <source>
        <dbReference type="PROSITE" id="PS50885"/>
    </source>
</evidence>
<dbReference type="GO" id="GO:0000155">
    <property type="term" value="F:phosphorelay sensor kinase activity"/>
    <property type="evidence" value="ECO:0007669"/>
    <property type="project" value="InterPro"/>
</dbReference>
<dbReference type="InterPro" id="IPR029151">
    <property type="entry name" value="Sensor-like_sf"/>
</dbReference>
<evidence type="ECO:0000259" key="15">
    <source>
        <dbReference type="PROSITE" id="PS50109"/>
    </source>
</evidence>
<dbReference type="SUPFAM" id="SSF103190">
    <property type="entry name" value="Sensory domain-like"/>
    <property type="match status" value="1"/>
</dbReference>
<dbReference type="GO" id="GO:0000156">
    <property type="term" value="F:phosphorelay response regulator activity"/>
    <property type="evidence" value="ECO:0007669"/>
    <property type="project" value="TreeGrafter"/>
</dbReference>
<gene>
    <name evidence="18" type="ORF">BLITH_0456</name>
</gene>
<organism evidence="18 19">
    <name type="scientific">Brockia lithotrophica</name>
    <dbReference type="NCBI Taxonomy" id="933949"/>
    <lineage>
        <taxon>Bacteria</taxon>
        <taxon>Bacillati</taxon>
        <taxon>Bacillota</taxon>
        <taxon>Bacilli</taxon>
        <taxon>Bacillales</taxon>
        <taxon>Bacillales Family X. Incertae Sedis</taxon>
        <taxon>Brockia</taxon>
    </lineage>
</organism>
<keyword evidence="5" id="KW-0597">Phosphoprotein</keyword>
<evidence type="ECO:0000256" key="9">
    <source>
        <dbReference type="ARBA" id="ARBA00022777"/>
    </source>
</evidence>
<evidence type="ECO:0000256" key="5">
    <source>
        <dbReference type="ARBA" id="ARBA00022553"/>
    </source>
</evidence>
<dbReference type="InterPro" id="IPR000014">
    <property type="entry name" value="PAS"/>
</dbReference>
<evidence type="ECO:0000256" key="6">
    <source>
        <dbReference type="ARBA" id="ARBA00022679"/>
    </source>
</evidence>